<evidence type="ECO:0000313" key="8">
    <source>
        <dbReference type="EMBL" id="KAJ7771573.1"/>
    </source>
</evidence>
<keyword evidence="9" id="KW-1185">Reference proteome</keyword>
<feature type="region of interest" description="Disordered" evidence="5">
    <location>
        <begin position="68"/>
        <end position="87"/>
    </location>
</feature>
<dbReference type="EMBL" id="JARKIB010000015">
    <property type="protein sequence ID" value="KAJ7771573.1"/>
    <property type="molecule type" value="Genomic_DNA"/>
</dbReference>
<feature type="transmembrane region" description="Helical" evidence="6">
    <location>
        <begin position="350"/>
        <end position="374"/>
    </location>
</feature>
<reference evidence="8" key="1">
    <citation type="submission" date="2023-03" db="EMBL/GenBank/DDBJ databases">
        <title>Massive genome expansion in bonnet fungi (Mycena s.s.) driven by repeated elements and novel gene families across ecological guilds.</title>
        <authorList>
            <consortium name="Lawrence Berkeley National Laboratory"/>
            <person name="Harder C.B."/>
            <person name="Miyauchi S."/>
            <person name="Viragh M."/>
            <person name="Kuo A."/>
            <person name="Thoen E."/>
            <person name="Andreopoulos B."/>
            <person name="Lu D."/>
            <person name="Skrede I."/>
            <person name="Drula E."/>
            <person name="Henrissat B."/>
            <person name="Morin E."/>
            <person name="Kohler A."/>
            <person name="Barry K."/>
            <person name="LaButti K."/>
            <person name="Morin E."/>
            <person name="Salamov A."/>
            <person name="Lipzen A."/>
            <person name="Mereny Z."/>
            <person name="Hegedus B."/>
            <person name="Baldrian P."/>
            <person name="Stursova M."/>
            <person name="Weitz H."/>
            <person name="Taylor A."/>
            <person name="Grigoriev I.V."/>
            <person name="Nagy L.G."/>
            <person name="Martin F."/>
            <person name="Kauserud H."/>
        </authorList>
    </citation>
    <scope>NUCLEOTIDE SEQUENCE</scope>
    <source>
        <strain evidence="8">CBHHK182m</strain>
    </source>
</reference>
<dbReference type="InterPro" id="IPR011701">
    <property type="entry name" value="MFS"/>
</dbReference>
<dbReference type="CDD" id="cd17323">
    <property type="entry name" value="MFS_Tpo1_MDR_like"/>
    <property type="match status" value="1"/>
</dbReference>
<name>A0AAD7JXM3_9AGAR</name>
<evidence type="ECO:0000256" key="3">
    <source>
        <dbReference type="ARBA" id="ARBA00022989"/>
    </source>
</evidence>
<feature type="compositionally biased region" description="Polar residues" evidence="5">
    <location>
        <begin position="78"/>
        <end position="87"/>
    </location>
</feature>
<organism evidence="8 9">
    <name type="scientific">Mycena metata</name>
    <dbReference type="NCBI Taxonomy" id="1033252"/>
    <lineage>
        <taxon>Eukaryota</taxon>
        <taxon>Fungi</taxon>
        <taxon>Dikarya</taxon>
        <taxon>Basidiomycota</taxon>
        <taxon>Agaricomycotina</taxon>
        <taxon>Agaricomycetes</taxon>
        <taxon>Agaricomycetidae</taxon>
        <taxon>Agaricales</taxon>
        <taxon>Marasmiineae</taxon>
        <taxon>Mycenaceae</taxon>
        <taxon>Mycena</taxon>
    </lineage>
</organism>
<feature type="transmembrane region" description="Helical" evidence="6">
    <location>
        <begin position="605"/>
        <end position="627"/>
    </location>
</feature>
<dbReference type="GO" id="GO:0005886">
    <property type="term" value="C:plasma membrane"/>
    <property type="evidence" value="ECO:0007669"/>
    <property type="project" value="TreeGrafter"/>
</dbReference>
<feature type="transmembrane region" description="Helical" evidence="6">
    <location>
        <begin position="568"/>
        <end position="593"/>
    </location>
</feature>
<proteinExistence type="predicted"/>
<dbReference type="PANTHER" id="PTHR23502">
    <property type="entry name" value="MAJOR FACILITATOR SUPERFAMILY"/>
    <property type="match status" value="1"/>
</dbReference>
<evidence type="ECO:0000256" key="4">
    <source>
        <dbReference type="ARBA" id="ARBA00023136"/>
    </source>
</evidence>
<feature type="transmembrane region" description="Helical" evidence="6">
    <location>
        <begin position="633"/>
        <end position="653"/>
    </location>
</feature>
<feature type="transmembrane region" description="Helical" evidence="6">
    <location>
        <begin position="543"/>
        <end position="562"/>
    </location>
</feature>
<feature type="region of interest" description="Disordered" evidence="5">
    <location>
        <begin position="99"/>
        <end position="124"/>
    </location>
</feature>
<keyword evidence="4 6" id="KW-0472">Membrane</keyword>
<feature type="transmembrane region" description="Helical" evidence="6">
    <location>
        <begin position="497"/>
        <end position="516"/>
    </location>
</feature>
<feature type="transmembrane region" description="Helical" evidence="6">
    <location>
        <begin position="316"/>
        <end position="338"/>
    </location>
</feature>
<dbReference type="SUPFAM" id="SSF103473">
    <property type="entry name" value="MFS general substrate transporter"/>
    <property type="match status" value="1"/>
</dbReference>
<comment type="caution">
    <text evidence="8">The sequence shown here is derived from an EMBL/GenBank/DDBJ whole genome shotgun (WGS) entry which is preliminary data.</text>
</comment>
<evidence type="ECO:0000313" key="9">
    <source>
        <dbReference type="Proteomes" id="UP001215598"/>
    </source>
</evidence>
<feature type="transmembrane region" description="Helical" evidence="6">
    <location>
        <begin position="263"/>
        <end position="281"/>
    </location>
</feature>
<dbReference type="PANTHER" id="PTHR23502:SF23">
    <property type="entry name" value="FLUCONAZOLE RESISTANCE PROTEIN 1"/>
    <property type="match status" value="1"/>
</dbReference>
<dbReference type="Pfam" id="PF07690">
    <property type="entry name" value="MFS_1"/>
    <property type="match status" value="1"/>
</dbReference>
<dbReference type="InterPro" id="IPR036259">
    <property type="entry name" value="MFS_trans_sf"/>
</dbReference>
<dbReference type="AlphaFoldDB" id="A0AAD7JXM3"/>
<evidence type="ECO:0000256" key="2">
    <source>
        <dbReference type="ARBA" id="ARBA00022692"/>
    </source>
</evidence>
<feature type="transmembrane region" description="Helical" evidence="6">
    <location>
        <begin position="223"/>
        <end position="243"/>
    </location>
</feature>
<evidence type="ECO:0000256" key="6">
    <source>
        <dbReference type="SAM" id="Phobius"/>
    </source>
</evidence>
<feature type="transmembrane region" description="Helical" evidence="6">
    <location>
        <begin position="458"/>
        <end position="477"/>
    </location>
</feature>
<dbReference type="InterPro" id="IPR020846">
    <property type="entry name" value="MFS_dom"/>
</dbReference>
<dbReference type="Gene3D" id="1.20.1250.20">
    <property type="entry name" value="MFS general substrate transporter like domains"/>
    <property type="match status" value="1"/>
</dbReference>
<evidence type="ECO:0000259" key="7">
    <source>
        <dbReference type="PROSITE" id="PS50850"/>
    </source>
</evidence>
<dbReference type="Proteomes" id="UP001215598">
    <property type="component" value="Unassembled WGS sequence"/>
</dbReference>
<feature type="transmembrane region" description="Helical" evidence="6">
    <location>
        <begin position="386"/>
        <end position="410"/>
    </location>
</feature>
<evidence type="ECO:0000256" key="5">
    <source>
        <dbReference type="SAM" id="MobiDB-lite"/>
    </source>
</evidence>
<dbReference type="GO" id="GO:1990961">
    <property type="term" value="P:xenobiotic detoxification by transmembrane export across the plasma membrane"/>
    <property type="evidence" value="ECO:0007669"/>
    <property type="project" value="TreeGrafter"/>
</dbReference>
<feature type="region of interest" description="Disordered" evidence="5">
    <location>
        <begin position="154"/>
        <end position="173"/>
    </location>
</feature>
<protein>
    <submittedName>
        <fullName evidence="8">Major facilitator superfamily domain-containing protein</fullName>
    </submittedName>
</protein>
<gene>
    <name evidence="8" type="ORF">B0H16DRAFT_1714805</name>
</gene>
<keyword evidence="3 6" id="KW-1133">Transmembrane helix</keyword>
<feature type="domain" description="Major facilitator superfamily (MFS) profile" evidence="7">
    <location>
        <begin position="223"/>
        <end position="670"/>
    </location>
</feature>
<dbReference type="GO" id="GO:0015244">
    <property type="term" value="F:fluconazole transmembrane transporter activity"/>
    <property type="evidence" value="ECO:0007669"/>
    <property type="project" value="TreeGrafter"/>
</dbReference>
<dbReference type="PROSITE" id="PS50850">
    <property type="entry name" value="MFS"/>
    <property type="match status" value="1"/>
</dbReference>
<feature type="transmembrane region" description="Helical" evidence="6">
    <location>
        <begin position="293"/>
        <end position="310"/>
    </location>
</feature>
<comment type="subcellular location">
    <subcellularLocation>
        <location evidence="1">Membrane</location>
        <topology evidence="1">Multi-pass membrane protein</topology>
    </subcellularLocation>
</comment>
<sequence>MVNDLIRDTTFGQWVHYFSGGRLFPYPEERPGYVIPPHLIRPAKSRPVSLAIQPPPRALQTGKALEAVHEDGEPKSPTLPTRRSSVIQTRRQSTFTIVGDYGRSPSRLDEEAEDEFDGRTSPIGGRLSPLFDRRASVYSNAPGFVVPPSQEDIALGQMGQPGGDKPKRQSVDAASVSSRRITLDFSKGGHGAQPAQMVDYDLVGWDGPDDPANPKNWSPAKKALVAGCISYLTFAMYIGSAIWTASIPGVMEEFDAGLVRATLGLSLYVFGYASGPIFLAPLQEMPAIGRTPVYIYTLAIFVACQAPIALSNNLNVILALRYLTGFFGGTALATGGASMADMYAIQQLPYVMGVWSIFAVAGPVSGPIVGSFAAEVKGWRWPMWEMLWLSGFSLIVLSVLLPETYGPTILHKRAQRLRKVTGRNDLHTAVELAQASQTPGAIIFEALLRPFVLMTEPVLIFANIYLGFVYALFFLWFESFPIVFSGIYGFDLGKSSLPFAAYYVTAAITYIFYVWYQTNLVKPRYIAAAKAGKTVPPEIRLEIGLMASIFIPASMLIFGYTARADIHWIVPVIGASLYLPGIFLTFLSILIYIASSYHNYAASALAGNDFFRSTMASVFPLFGTFYFENLGLGTGGAVLAGIAFGLIAVYYVLWRFAGRLRARSKYAGHH</sequence>
<keyword evidence="2 6" id="KW-0812">Transmembrane</keyword>
<accession>A0AAD7JXM3</accession>
<evidence type="ECO:0000256" key="1">
    <source>
        <dbReference type="ARBA" id="ARBA00004141"/>
    </source>
</evidence>